<reference evidence="3" key="2">
    <citation type="submission" date="2002-05" db="EMBL/GenBank/DDBJ databases">
        <title>Oryza sativa nipponbare(GA3) genomic DNA, chromosome 2, PAC clone:P0030D07.</title>
        <authorList>
            <person name="Sasaki T."/>
            <person name="Matsumoto T."/>
            <person name="Katayose Y."/>
        </authorList>
    </citation>
    <scope>NUCLEOTIDE SEQUENCE</scope>
</reference>
<dbReference type="EMBL" id="AP004839">
    <property type="protein sequence ID" value="BAD25522.1"/>
    <property type="molecule type" value="Genomic_DNA"/>
</dbReference>
<proteinExistence type="predicted"/>
<evidence type="ECO:0000313" key="3">
    <source>
        <dbReference type="EMBL" id="BAD25823.1"/>
    </source>
</evidence>
<evidence type="ECO:0000313" key="2">
    <source>
        <dbReference type="EMBL" id="BAD25522.1"/>
    </source>
</evidence>
<sequence length="161" mass="17754">MKSHDDGTPGGKTRSLGGGRSTVVERQVAGEEACMATGWIRALPRQIPLGATKRSPRPMAVDKRMTAARLARSVAVRGHGYRELARTMLRVTSGGMRRRARGDSDVGGRLEAGVPWVIWMRWRRWWYREGGKLCPGFPRRGVAALSSVIPFLKVLSRSSSP</sequence>
<organism evidence="3 5">
    <name type="scientific">Oryza sativa subsp. japonica</name>
    <name type="common">Rice</name>
    <dbReference type="NCBI Taxonomy" id="39947"/>
    <lineage>
        <taxon>Eukaryota</taxon>
        <taxon>Viridiplantae</taxon>
        <taxon>Streptophyta</taxon>
        <taxon>Embryophyta</taxon>
        <taxon>Tracheophyta</taxon>
        <taxon>Spermatophyta</taxon>
        <taxon>Magnoliopsida</taxon>
        <taxon>Liliopsida</taxon>
        <taxon>Poales</taxon>
        <taxon>Poaceae</taxon>
        <taxon>BOP clade</taxon>
        <taxon>Oryzoideae</taxon>
        <taxon>Oryzeae</taxon>
        <taxon>Oryzinae</taxon>
        <taxon>Oryza</taxon>
        <taxon>Oryza sativa</taxon>
    </lineage>
</organism>
<dbReference type="EMBL" id="AP005306">
    <property type="protein sequence ID" value="BAD25823.1"/>
    <property type="molecule type" value="Genomic_DNA"/>
</dbReference>
<evidence type="ECO:0000256" key="1">
    <source>
        <dbReference type="SAM" id="MobiDB-lite"/>
    </source>
</evidence>
<dbReference type="AlphaFoldDB" id="A3A9K5"/>
<gene>
    <name evidence="4" type="ORF">OsJ_07717</name>
    <name evidence="3" type="ORF">P0030D07.31</name>
    <name evidence="2" type="ORF">P0519A12.16</name>
</gene>
<reference evidence="2" key="1">
    <citation type="submission" date="2002-03" db="EMBL/GenBank/DDBJ databases">
        <title>Oryza sativa nipponbare(GA3) genomic DNA, chromosome 2, PAC clone:P0519A12.</title>
        <authorList>
            <person name="Sasaki T."/>
            <person name="Matsumoto T."/>
            <person name="Yamamoto K."/>
        </authorList>
    </citation>
    <scope>NUCLEOTIDE SEQUENCE</scope>
</reference>
<feature type="region of interest" description="Disordered" evidence="1">
    <location>
        <begin position="1"/>
        <end position="22"/>
    </location>
</feature>
<dbReference type="Proteomes" id="UP000007752">
    <property type="component" value="Chromosome 2"/>
</dbReference>
<reference evidence="5" key="5">
    <citation type="journal article" date="2008" name="Nucleic Acids Res.">
        <title>The rice annotation project database (RAP-DB): 2008 update.</title>
        <authorList>
            <consortium name="The rice annotation project (RAP)"/>
        </authorList>
    </citation>
    <scope>GENOME REANNOTATION</scope>
    <source>
        <strain evidence="5">cv. Nipponbare</strain>
    </source>
</reference>
<accession>Q6H626</accession>
<reference evidence="5" key="3">
    <citation type="journal article" date="2005" name="Nature">
        <title>The map-based sequence of the rice genome.</title>
        <authorList>
            <consortium name="International rice genome sequencing project (IRGSP)"/>
            <person name="Matsumoto T."/>
            <person name="Wu J."/>
            <person name="Kanamori H."/>
            <person name="Katayose Y."/>
            <person name="Fujisawa M."/>
            <person name="Namiki N."/>
            <person name="Mizuno H."/>
            <person name="Yamamoto K."/>
            <person name="Antonio B.A."/>
            <person name="Baba T."/>
            <person name="Sakata K."/>
            <person name="Nagamura Y."/>
            <person name="Aoki H."/>
            <person name="Arikawa K."/>
            <person name="Arita K."/>
            <person name="Bito T."/>
            <person name="Chiden Y."/>
            <person name="Fujitsuka N."/>
            <person name="Fukunaka R."/>
            <person name="Hamada M."/>
            <person name="Harada C."/>
            <person name="Hayashi A."/>
            <person name="Hijishita S."/>
            <person name="Honda M."/>
            <person name="Hosokawa S."/>
            <person name="Ichikawa Y."/>
            <person name="Idonuma A."/>
            <person name="Iijima M."/>
            <person name="Ikeda M."/>
            <person name="Ikeno M."/>
            <person name="Ito K."/>
            <person name="Ito S."/>
            <person name="Ito T."/>
            <person name="Ito Y."/>
            <person name="Ito Y."/>
            <person name="Iwabuchi A."/>
            <person name="Kamiya K."/>
            <person name="Karasawa W."/>
            <person name="Kurita K."/>
            <person name="Katagiri S."/>
            <person name="Kikuta A."/>
            <person name="Kobayashi H."/>
            <person name="Kobayashi N."/>
            <person name="Machita K."/>
            <person name="Maehara T."/>
            <person name="Masukawa M."/>
            <person name="Mizubayashi T."/>
            <person name="Mukai Y."/>
            <person name="Nagasaki H."/>
            <person name="Nagata Y."/>
            <person name="Naito S."/>
            <person name="Nakashima M."/>
            <person name="Nakama Y."/>
            <person name="Nakamichi Y."/>
            <person name="Nakamura M."/>
            <person name="Meguro A."/>
            <person name="Negishi M."/>
            <person name="Ohta I."/>
            <person name="Ohta T."/>
            <person name="Okamoto M."/>
            <person name="Ono N."/>
            <person name="Saji S."/>
            <person name="Sakaguchi M."/>
            <person name="Sakai K."/>
            <person name="Shibata M."/>
            <person name="Shimokawa T."/>
            <person name="Song J."/>
            <person name="Takazaki Y."/>
            <person name="Terasawa K."/>
            <person name="Tsugane M."/>
            <person name="Tsuji K."/>
            <person name="Ueda S."/>
            <person name="Waki K."/>
            <person name="Yamagata H."/>
            <person name="Yamamoto M."/>
            <person name="Yamamoto S."/>
            <person name="Yamane H."/>
            <person name="Yoshiki S."/>
            <person name="Yoshihara R."/>
            <person name="Yukawa K."/>
            <person name="Zhong H."/>
            <person name="Yano M."/>
            <person name="Yuan Q."/>
            <person name="Ouyang S."/>
            <person name="Liu J."/>
            <person name="Jones K.M."/>
            <person name="Gansberger K."/>
            <person name="Moffat K."/>
            <person name="Hill J."/>
            <person name="Bera J."/>
            <person name="Fadrosh D."/>
            <person name="Jin S."/>
            <person name="Johri S."/>
            <person name="Kim M."/>
            <person name="Overton L."/>
            <person name="Reardon M."/>
            <person name="Tsitrin T."/>
            <person name="Vuong H."/>
            <person name="Weaver B."/>
            <person name="Ciecko A."/>
            <person name="Tallon L."/>
            <person name="Jackson J."/>
            <person name="Pai G."/>
            <person name="Aken S.V."/>
            <person name="Utterback T."/>
            <person name="Reidmuller S."/>
            <person name="Feldblyum T."/>
            <person name="Hsiao J."/>
            <person name="Zismann V."/>
            <person name="Iobst S."/>
            <person name="de Vazeille A.R."/>
            <person name="Buell C.R."/>
            <person name="Ying K."/>
            <person name="Li Y."/>
            <person name="Lu T."/>
            <person name="Huang Y."/>
            <person name="Zhao Q."/>
            <person name="Feng Q."/>
            <person name="Zhang L."/>
            <person name="Zhu J."/>
            <person name="Weng Q."/>
            <person name="Mu J."/>
            <person name="Lu Y."/>
            <person name="Fan D."/>
            <person name="Liu Y."/>
            <person name="Guan J."/>
            <person name="Zhang Y."/>
            <person name="Yu S."/>
            <person name="Liu X."/>
            <person name="Zhang Y."/>
            <person name="Hong G."/>
            <person name="Han B."/>
            <person name="Choisne N."/>
            <person name="Demange N."/>
            <person name="Orjeda G."/>
            <person name="Samain S."/>
            <person name="Cattolico L."/>
            <person name="Pelletier E."/>
            <person name="Couloux A."/>
            <person name="Segurens B."/>
            <person name="Wincker P."/>
            <person name="D'Hont A."/>
            <person name="Scarpelli C."/>
            <person name="Weissenbach J."/>
            <person name="Salanoubat M."/>
            <person name="Quetier F."/>
            <person name="Yu Y."/>
            <person name="Kim H.R."/>
            <person name="Rambo T."/>
            <person name="Currie J."/>
            <person name="Collura K."/>
            <person name="Luo M."/>
            <person name="Yang T."/>
            <person name="Ammiraju J.S.S."/>
            <person name="Engler F."/>
            <person name="Soderlund C."/>
            <person name="Wing R.A."/>
            <person name="Palmer L.E."/>
            <person name="de la Bastide M."/>
            <person name="Spiegel L."/>
            <person name="Nascimento L."/>
            <person name="Zutavern T."/>
            <person name="O'Shaughnessy A."/>
            <person name="Dike S."/>
            <person name="Dedhia N."/>
            <person name="Preston R."/>
            <person name="Balija V."/>
            <person name="McCombie W.R."/>
            <person name="Chow T."/>
            <person name="Chen H."/>
            <person name="Chung M."/>
            <person name="Chen C."/>
            <person name="Shaw J."/>
            <person name="Wu H."/>
            <person name="Hsiao K."/>
            <person name="Chao Y."/>
            <person name="Chu M."/>
            <person name="Cheng C."/>
            <person name="Hour A."/>
            <person name="Lee P."/>
            <person name="Lin S."/>
            <person name="Lin Y."/>
            <person name="Liou J."/>
            <person name="Liu S."/>
            <person name="Hsing Y."/>
            <person name="Raghuvanshi S."/>
            <person name="Mohanty A."/>
            <person name="Bharti A.K."/>
            <person name="Gaur A."/>
            <person name="Gupta V."/>
            <person name="Kumar D."/>
            <person name="Ravi V."/>
            <person name="Vij S."/>
            <person name="Kapur A."/>
            <person name="Khurana P."/>
            <person name="Khurana P."/>
            <person name="Khurana J.P."/>
            <person name="Tyagi A.K."/>
            <person name="Gaikwad K."/>
            <person name="Singh A."/>
            <person name="Dalal V."/>
            <person name="Srivastava S."/>
            <person name="Dixit A."/>
            <person name="Pal A.K."/>
            <person name="Ghazi I.A."/>
            <person name="Yadav M."/>
            <person name="Pandit A."/>
            <person name="Bhargava A."/>
            <person name="Sureshbabu K."/>
            <person name="Batra K."/>
            <person name="Sharma T.R."/>
            <person name="Mohapatra T."/>
            <person name="Singh N.K."/>
            <person name="Messing J."/>
            <person name="Nelson A.B."/>
            <person name="Fuks G."/>
            <person name="Kavchok S."/>
            <person name="Keizer G."/>
            <person name="Linton E."/>
            <person name="Llaca V."/>
            <person name="Song R."/>
            <person name="Tanyolac B."/>
            <person name="Young S."/>
            <person name="Ho-Il K."/>
            <person name="Hahn J.H."/>
            <person name="Sangsakoo G."/>
            <person name="Vanavichit A."/>
            <person name="de Mattos Luiz.A.T."/>
            <person name="Zimmer P.D."/>
            <person name="Malone G."/>
            <person name="Dellagostin O."/>
            <person name="de Oliveira A.C."/>
            <person name="Bevan M."/>
            <person name="Bancroft I."/>
            <person name="Minx P."/>
            <person name="Cordum H."/>
            <person name="Wilson R."/>
            <person name="Cheng Z."/>
            <person name="Jin W."/>
            <person name="Jiang J."/>
            <person name="Leong S.A."/>
            <person name="Iwama H."/>
            <person name="Gojobori T."/>
            <person name="Itoh T."/>
            <person name="Niimura Y."/>
            <person name="Fujii Y."/>
            <person name="Habara T."/>
            <person name="Sakai H."/>
            <person name="Sato Y."/>
            <person name="Wilson G."/>
            <person name="Kumar K."/>
            <person name="McCouch S."/>
            <person name="Juretic N."/>
            <person name="Hoen D."/>
            <person name="Wright S."/>
            <person name="Bruskiewich R."/>
            <person name="Bureau T."/>
            <person name="Miyao A."/>
            <person name="Hirochika H."/>
            <person name="Nishikawa T."/>
            <person name="Kadowaki K."/>
            <person name="Sugiura M."/>
            <person name="Burr B."/>
            <person name="Sasaki T."/>
        </authorList>
    </citation>
    <scope>NUCLEOTIDE SEQUENCE [LARGE SCALE GENOMIC DNA]</scope>
    <source>
        <strain evidence="5">cv. Nipponbare</strain>
    </source>
</reference>
<reference evidence="4" key="4">
    <citation type="journal article" date="2005" name="PLoS Biol.">
        <title>The genomes of Oryza sativa: a history of duplications.</title>
        <authorList>
            <person name="Yu J."/>
            <person name="Wang J."/>
            <person name="Lin W."/>
            <person name="Li S."/>
            <person name="Li H."/>
            <person name="Zhou J."/>
            <person name="Ni P."/>
            <person name="Dong W."/>
            <person name="Hu S."/>
            <person name="Zeng C."/>
            <person name="Zhang J."/>
            <person name="Zhang Y."/>
            <person name="Li R."/>
            <person name="Xu Z."/>
            <person name="Li S."/>
            <person name="Li X."/>
            <person name="Zheng H."/>
            <person name="Cong L."/>
            <person name="Lin L."/>
            <person name="Yin J."/>
            <person name="Geng J."/>
            <person name="Li G."/>
            <person name="Shi J."/>
            <person name="Liu J."/>
            <person name="Lv H."/>
            <person name="Li J."/>
            <person name="Wang J."/>
            <person name="Deng Y."/>
            <person name="Ran L."/>
            <person name="Shi X."/>
            <person name="Wang X."/>
            <person name="Wu Q."/>
            <person name="Li C."/>
            <person name="Ren X."/>
            <person name="Wang J."/>
            <person name="Wang X."/>
            <person name="Li D."/>
            <person name="Liu D."/>
            <person name="Zhang X."/>
            <person name="Ji Z."/>
            <person name="Zhao W."/>
            <person name="Sun Y."/>
            <person name="Zhang Z."/>
            <person name="Bao J."/>
            <person name="Han Y."/>
            <person name="Dong L."/>
            <person name="Ji J."/>
            <person name="Chen P."/>
            <person name="Wu S."/>
            <person name="Liu J."/>
            <person name="Xiao Y."/>
            <person name="Bu D."/>
            <person name="Tan J."/>
            <person name="Yang L."/>
            <person name="Ye C."/>
            <person name="Zhang J."/>
            <person name="Xu J."/>
            <person name="Zhou Y."/>
            <person name="Yu Y."/>
            <person name="Zhang B."/>
            <person name="Zhuang S."/>
            <person name="Wei H."/>
            <person name="Liu B."/>
            <person name="Lei M."/>
            <person name="Yu H."/>
            <person name="Li Y."/>
            <person name="Xu H."/>
            <person name="Wei S."/>
            <person name="He X."/>
            <person name="Fang L."/>
            <person name="Zhang Z."/>
            <person name="Zhang Y."/>
            <person name="Huang X."/>
            <person name="Su Z."/>
            <person name="Tong W."/>
            <person name="Li J."/>
            <person name="Tong Z."/>
            <person name="Li S."/>
            <person name="Ye J."/>
            <person name="Wang L."/>
            <person name="Fang L."/>
            <person name="Lei T."/>
            <person name="Chen C."/>
            <person name="Chen H."/>
            <person name="Xu Z."/>
            <person name="Li H."/>
            <person name="Huang H."/>
            <person name="Zhang F."/>
            <person name="Xu H."/>
            <person name="Li N."/>
            <person name="Zhao C."/>
            <person name="Li S."/>
            <person name="Dong L."/>
            <person name="Huang Y."/>
            <person name="Li L."/>
            <person name="Xi Y."/>
            <person name="Qi Q."/>
            <person name="Li W."/>
            <person name="Zhang B."/>
            <person name="Hu W."/>
            <person name="Zhang Y."/>
            <person name="Tian X."/>
            <person name="Jiao Y."/>
            <person name="Liang X."/>
            <person name="Jin J."/>
            <person name="Gao L."/>
            <person name="Zheng W."/>
            <person name="Hao B."/>
            <person name="Liu S."/>
            <person name="Wang W."/>
            <person name="Yuan L."/>
            <person name="Cao M."/>
            <person name="McDermott J."/>
            <person name="Samudrala R."/>
            <person name="Wang J."/>
            <person name="Wong G.K."/>
            <person name="Yang H."/>
        </authorList>
    </citation>
    <scope>NUCLEOTIDE SEQUENCE [LARGE SCALE GENOMIC DNA]</scope>
</reference>
<reference evidence="4" key="6">
    <citation type="submission" date="2008-12" db="EMBL/GenBank/DDBJ databases">
        <title>Improved gene annotation of the rice (Oryza sativa) genomes.</title>
        <authorList>
            <person name="Wang J."/>
            <person name="Li R."/>
            <person name="Fan W."/>
            <person name="Huang Q."/>
            <person name="Zhang J."/>
            <person name="Zhou Y."/>
            <person name="Hu Y."/>
            <person name="Zi S."/>
            <person name="Li J."/>
            <person name="Ni P."/>
            <person name="Zheng H."/>
            <person name="Zhang Y."/>
            <person name="Zhao M."/>
            <person name="Hao Q."/>
            <person name="McDermott J."/>
            <person name="Samudrala R."/>
            <person name="Kristiansen K."/>
            <person name="Wong G.K.-S."/>
        </authorList>
    </citation>
    <scope>NUCLEOTIDE SEQUENCE</scope>
</reference>
<protein>
    <submittedName>
        <fullName evidence="3">Uncharacterized protein</fullName>
    </submittedName>
</protein>
<evidence type="ECO:0000313" key="5">
    <source>
        <dbReference type="Proteomes" id="UP000000763"/>
    </source>
</evidence>
<accession>A3A9K5</accession>
<name>A3A9K5_ORYSJ</name>
<dbReference type="Proteomes" id="UP000000763">
    <property type="component" value="Chromosome 2"/>
</dbReference>
<dbReference type="EMBL" id="CM000139">
    <property type="protein sequence ID" value="EAZ23994.1"/>
    <property type="molecule type" value="Genomic_DNA"/>
</dbReference>
<evidence type="ECO:0000313" key="4">
    <source>
        <dbReference type="EMBL" id="EAZ23994.1"/>
    </source>
</evidence>